<protein>
    <recommendedName>
        <fullName evidence="4">F-box domain-containing protein</fullName>
    </recommendedName>
</protein>
<feature type="region of interest" description="Disordered" evidence="1">
    <location>
        <begin position="1"/>
        <end position="33"/>
    </location>
</feature>
<dbReference type="RefSeq" id="XP_067713519.1">
    <property type="nucleotide sequence ID" value="XM_067857418.1"/>
</dbReference>
<feature type="compositionally biased region" description="Polar residues" evidence="1">
    <location>
        <begin position="8"/>
        <end position="22"/>
    </location>
</feature>
<comment type="caution">
    <text evidence="2">The sequence shown here is derived from an EMBL/GenBank/DDBJ whole genome shotgun (WGS) entry which is preliminary data.</text>
</comment>
<dbReference type="AlphaFoldDB" id="A0AAV4LNI1"/>
<proteinExistence type="predicted"/>
<evidence type="ECO:0000313" key="3">
    <source>
        <dbReference type="Proteomes" id="UP001497744"/>
    </source>
</evidence>
<accession>A0AAV4LNI1</accession>
<evidence type="ECO:0000313" key="2">
    <source>
        <dbReference type="EMBL" id="GIX61448.1"/>
    </source>
</evidence>
<keyword evidence="3" id="KW-1185">Reference proteome</keyword>
<dbReference type="GeneID" id="94192931"/>
<dbReference type="Proteomes" id="UP001497744">
    <property type="component" value="Unassembled WGS sequence"/>
</dbReference>
<sequence length="406" mass="46290">MGQHSPAEASSASSYDSNTATKSGDDTVDTCVGDEDGYELEELKEVVHDILWDILDQRRPLLRRLINAKKIKDLPPVPAKPGSRKPKEPVVDGDVLFDQVVQEILEIDEELANVDRELLHEQLYIVCDNPPPVPPSPLQLMLMTKHDDTNVFDHHEILSKLFSFLDVRSLLAFSETSTLCREAVDTYARKAAYNLLLHRGSVCSNLSYWRQVIEFFFTGVVTLQPISRSNYPPIQSQLRMNKSVFPITTQAMKAHTYVSFDCIKPHYIVYCDHMKPMAHTCAANRAIDCDNKAITKLITLNEFIVEYCRRLEVQDPNSPAWGVPASMVTPAYVALMLKVTLETIAQCIKKHSGLVEYRRTEYTANATHHITHRIWLQLSLKWDFRFGEDAQNSLFLNVADHFRWDG</sequence>
<dbReference type="EMBL" id="BPLF01000001">
    <property type="protein sequence ID" value="GIX61448.1"/>
    <property type="molecule type" value="Genomic_DNA"/>
</dbReference>
<reference evidence="2 3" key="1">
    <citation type="submission" date="2021-06" db="EMBL/GenBank/DDBJ databases">
        <title>Genome sequence of Babesia caballi.</title>
        <authorList>
            <person name="Yamagishi J."/>
            <person name="Kidaka T."/>
            <person name="Ochi A."/>
        </authorList>
    </citation>
    <scope>NUCLEOTIDE SEQUENCE [LARGE SCALE GENOMIC DNA]</scope>
    <source>
        <strain evidence="2">USDA-D6B2</strain>
    </source>
</reference>
<evidence type="ECO:0000256" key="1">
    <source>
        <dbReference type="SAM" id="MobiDB-lite"/>
    </source>
</evidence>
<name>A0AAV4LNI1_BABCB</name>
<gene>
    <name evidence="2" type="ORF">BcabD6B2_08830</name>
</gene>
<organism evidence="2 3">
    <name type="scientific">Babesia caballi</name>
    <dbReference type="NCBI Taxonomy" id="5871"/>
    <lineage>
        <taxon>Eukaryota</taxon>
        <taxon>Sar</taxon>
        <taxon>Alveolata</taxon>
        <taxon>Apicomplexa</taxon>
        <taxon>Aconoidasida</taxon>
        <taxon>Piroplasmida</taxon>
        <taxon>Babesiidae</taxon>
        <taxon>Babesia</taxon>
    </lineage>
</organism>
<dbReference type="CDD" id="cd09917">
    <property type="entry name" value="F-box_SF"/>
    <property type="match status" value="1"/>
</dbReference>
<evidence type="ECO:0008006" key="4">
    <source>
        <dbReference type="Google" id="ProtNLM"/>
    </source>
</evidence>